<evidence type="ECO:0008006" key="3">
    <source>
        <dbReference type="Google" id="ProtNLM"/>
    </source>
</evidence>
<proteinExistence type="predicted"/>
<dbReference type="Gene3D" id="3.40.50.300">
    <property type="entry name" value="P-loop containing nucleotide triphosphate hydrolases"/>
    <property type="match status" value="1"/>
</dbReference>
<gene>
    <name evidence="1" type="ORF">RFN28_11750</name>
</gene>
<name>A0ABU4XWR5_9HYPH</name>
<evidence type="ECO:0000313" key="2">
    <source>
        <dbReference type="Proteomes" id="UP001287059"/>
    </source>
</evidence>
<dbReference type="EMBL" id="JAVIIW010000011">
    <property type="protein sequence ID" value="MDX8479144.1"/>
    <property type="molecule type" value="Genomic_DNA"/>
</dbReference>
<keyword evidence="2" id="KW-1185">Reference proteome</keyword>
<dbReference type="SUPFAM" id="SSF52540">
    <property type="entry name" value="P-loop containing nucleoside triphosphate hydrolases"/>
    <property type="match status" value="1"/>
</dbReference>
<dbReference type="Proteomes" id="UP001287059">
    <property type="component" value="Unassembled WGS sequence"/>
</dbReference>
<dbReference type="RefSeq" id="WP_320287505.1">
    <property type="nucleotide sequence ID" value="NZ_JAVIIW010000011.1"/>
</dbReference>
<evidence type="ECO:0000313" key="1">
    <source>
        <dbReference type="EMBL" id="MDX8479144.1"/>
    </source>
</evidence>
<protein>
    <recommendedName>
        <fullName evidence="3">Sulfotransferase family protein</fullName>
    </recommendedName>
</protein>
<accession>A0ABU4XWR5</accession>
<dbReference type="InterPro" id="IPR027417">
    <property type="entry name" value="P-loop_NTPase"/>
</dbReference>
<sequence>MATKATAVCILGMHRSGTSSVTRAISLLGFYLGSEANLMGPGADNPEGFWEHTEICTLQERLLQQLNRRWDTPLPLPEGWQQTEMVRPFREELKQLVASNFAGHTSWAWKDPRSCLLMPLWREILAELHVDLRCLFVVRSPIEVTNSLARRDPISVNHAMGVWFNYCITALKDTIDVPTAFLSYDTFIASWETELRRCADILNLDWLDDEKTLHETMQAFIRPDLRHNRSNRADLADVPLPARKLYETLVAACAQTASQGNCFKREVSELAADFHAYARFFESDLQGQARPSPINRTFSRWRKSFRKRFSIN</sequence>
<comment type="caution">
    <text evidence="1">The sequence shown here is derived from an EMBL/GenBank/DDBJ whole genome shotgun (WGS) entry which is preliminary data.</text>
</comment>
<reference evidence="1 2" key="1">
    <citation type="submission" date="2023-08" db="EMBL/GenBank/DDBJ databases">
        <title>Implementing the SeqCode for naming new Mesorhizobium species isolated from Vachellia karroo root nodules.</title>
        <authorList>
            <person name="Van Lill M."/>
        </authorList>
    </citation>
    <scope>NUCLEOTIDE SEQUENCE [LARGE SCALE GENOMIC DNA]</scope>
    <source>
        <strain evidence="1 2">VK24D</strain>
    </source>
</reference>
<organism evidence="1 2">
    <name type="scientific">Mesorhizobium album</name>
    <dbReference type="NCBI Taxonomy" id="3072314"/>
    <lineage>
        <taxon>Bacteria</taxon>
        <taxon>Pseudomonadati</taxon>
        <taxon>Pseudomonadota</taxon>
        <taxon>Alphaproteobacteria</taxon>
        <taxon>Hyphomicrobiales</taxon>
        <taxon>Phyllobacteriaceae</taxon>
        <taxon>Mesorhizobium</taxon>
    </lineage>
</organism>